<name>A0A177AXJ0_9BILA</name>
<gene>
    <name evidence="2" type="ORF">A3Q56_05590</name>
</gene>
<comment type="caution">
    <text evidence="2">The sequence shown here is derived from an EMBL/GenBank/DDBJ whole genome shotgun (WGS) entry which is preliminary data.</text>
</comment>
<evidence type="ECO:0000313" key="3">
    <source>
        <dbReference type="Proteomes" id="UP000078046"/>
    </source>
</evidence>
<dbReference type="EMBL" id="LWCA01000855">
    <property type="protein sequence ID" value="OAF66696.1"/>
    <property type="molecule type" value="Genomic_DNA"/>
</dbReference>
<dbReference type="AlphaFoldDB" id="A0A177AXJ0"/>
<keyword evidence="3" id="KW-1185">Reference proteome</keyword>
<sequence>MNFKTILLILICYPSVSSLGMFQFDYISYHNENGKEVDYFSSCDMYIRVEIHENDKIYIWDNYDKKSWSNSNVLVYSLPYT</sequence>
<evidence type="ECO:0000313" key="2">
    <source>
        <dbReference type="EMBL" id="OAF66696.1"/>
    </source>
</evidence>
<dbReference type="Proteomes" id="UP000078046">
    <property type="component" value="Unassembled WGS sequence"/>
</dbReference>
<keyword evidence="1" id="KW-0732">Signal</keyword>
<reference evidence="2 3" key="1">
    <citation type="submission" date="2016-04" db="EMBL/GenBank/DDBJ databases">
        <title>The genome of Intoshia linei affirms orthonectids as highly simplified spiralians.</title>
        <authorList>
            <person name="Mikhailov K.V."/>
            <person name="Slusarev G.S."/>
            <person name="Nikitin M.A."/>
            <person name="Logacheva M.D."/>
            <person name="Penin A."/>
            <person name="Aleoshin V."/>
            <person name="Panchin Y.V."/>
        </authorList>
    </citation>
    <scope>NUCLEOTIDE SEQUENCE [LARGE SCALE GENOMIC DNA]</scope>
    <source>
        <strain evidence="2">Intl2013</strain>
        <tissue evidence="2">Whole animal</tissue>
    </source>
</reference>
<accession>A0A177AXJ0</accession>
<protein>
    <recommendedName>
        <fullName evidence="4">DOMON domain-containing protein</fullName>
    </recommendedName>
</protein>
<feature type="signal peptide" evidence="1">
    <location>
        <begin position="1"/>
        <end position="18"/>
    </location>
</feature>
<evidence type="ECO:0000256" key="1">
    <source>
        <dbReference type="SAM" id="SignalP"/>
    </source>
</evidence>
<evidence type="ECO:0008006" key="4">
    <source>
        <dbReference type="Google" id="ProtNLM"/>
    </source>
</evidence>
<organism evidence="2 3">
    <name type="scientific">Intoshia linei</name>
    <dbReference type="NCBI Taxonomy" id="1819745"/>
    <lineage>
        <taxon>Eukaryota</taxon>
        <taxon>Metazoa</taxon>
        <taxon>Spiralia</taxon>
        <taxon>Lophotrochozoa</taxon>
        <taxon>Mesozoa</taxon>
        <taxon>Orthonectida</taxon>
        <taxon>Rhopaluridae</taxon>
        <taxon>Intoshia</taxon>
    </lineage>
</organism>
<proteinExistence type="predicted"/>
<feature type="chain" id="PRO_5008056736" description="DOMON domain-containing protein" evidence="1">
    <location>
        <begin position="19"/>
        <end position="81"/>
    </location>
</feature>